<protein>
    <submittedName>
        <fullName evidence="6">Patatin</fullName>
    </submittedName>
</protein>
<dbReference type="EMBL" id="BMIF01000008">
    <property type="protein sequence ID" value="GGA71472.1"/>
    <property type="molecule type" value="Genomic_DNA"/>
</dbReference>
<evidence type="ECO:0000256" key="1">
    <source>
        <dbReference type="ARBA" id="ARBA00022801"/>
    </source>
</evidence>
<organism evidence="6 7">
    <name type="scientific">Nitratireductor aestuarii</name>
    <dbReference type="NCBI Taxonomy" id="1735103"/>
    <lineage>
        <taxon>Bacteria</taxon>
        <taxon>Pseudomonadati</taxon>
        <taxon>Pseudomonadota</taxon>
        <taxon>Alphaproteobacteria</taxon>
        <taxon>Hyphomicrobiales</taxon>
        <taxon>Phyllobacteriaceae</taxon>
        <taxon>Nitratireductor</taxon>
    </lineage>
</organism>
<name>A0A916RWX0_9HYPH</name>
<dbReference type="SUPFAM" id="SSF52151">
    <property type="entry name" value="FabD/lysophospholipase-like"/>
    <property type="match status" value="1"/>
</dbReference>
<dbReference type="RefSeq" id="WP_188721575.1">
    <property type="nucleotide sequence ID" value="NZ_BMIF01000008.1"/>
</dbReference>
<feature type="short sequence motif" description="GXGXXG" evidence="4">
    <location>
        <begin position="13"/>
        <end position="18"/>
    </location>
</feature>
<reference evidence="6" key="2">
    <citation type="submission" date="2020-09" db="EMBL/GenBank/DDBJ databases">
        <authorList>
            <person name="Sun Q."/>
            <person name="Zhou Y."/>
        </authorList>
    </citation>
    <scope>NUCLEOTIDE SEQUENCE</scope>
    <source>
        <strain evidence="6">CGMCC 1.15320</strain>
    </source>
</reference>
<dbReference type="GO" id="GO:0016787">
    <property type="term" value="F:hydrolase activity"/>
    <property type="evidence" value="ECO:0007669"/>
    <property type="project" value="UniProtKB-UniRule"/>
</dbReference>
<dbReference type="InterPro" id="IPR002641">
    <property type="entry name" value="PNPLA_dom"/>
</dbReference>
<evidence type="ECO:0000259" key="5">
    <source>
        <dbReference type="PROSITE" id="PS51635"/>
    </source>
</evidence>
<keyword evidence="7" id="KW-1185">Reference proteome</keyword>
<feature type="active site" description="Nucleophile" evidence="4">
    <location>
        <position position="42"/>
    </location>
</feature>
<feature type="active site" description="Proton acceptor" evidence="4">
    <location>
        <position position="170"/>
    </location>
</feature>
<keyword evidence="2 4" id="KW-0442">Lipid degradation</keyword>
<dbReference type="Proteomes" id="UP000636264">
    <property type="component" value="Unassembled WGS sequence"/>
</dbReference>
<evidence type="ECO:0000313" key="7">
    <source>
        <dbReference type="Proteomes" id="UP000636264"/>
    </source>
</evidence>
<reference evidence="6" key="1">
    <citation type="journal article" date="2014" name="Int. J. Syst. Evol. Microbiol.">
        <title>Complete genome sequence of Corynebacterium casei LMG S-19264T (=DSM 44701T), isolated from a smear-ripened cheese.</title>
        <authorList>
            <consortium name="US DOE Joint Genome Institute (JGI-PGF)"/>
            <person name="Walter F."/>
            <person name="Albersmeier A."/>
            <person name="Kalinowski J."/>
            <person name="Ruckert C."/>
        </authorList>
    </citation>
    <scope>NUCLEOTIDE SEQUENCE</scope>
    <source>
        <strain evidence="6">CGMCC 1.15320</strain>
    </source>
</reference>
<feature type="short sequence motif" description="GXSXG" evidence="4">
    <location>
        <begin position="40"/>
        <end position="44"/>
    </location>
</feature>
<gene>
    <name evidence="6" type="ORF">GCM10011385_26630</name>
</gene>
<feature type="short sequence motif" description="DGA/G" evidence="4">
    <location>
        <begin position="170"/>
        <end position="172"/>
    </location>
</feature>
<keyword evidence="3 4" id="KW-0443">Lipid metabolism</keyword>
<dbReference type="Gene3D" id="3.40.1090.10">
    <property type="entry name" value="Cytosolic phospholipase A2 catalytic domain"/>
    <property type="match status" value="1"/>
</dbReference>
<accession>A0A916RWX0</accession>
<dbReference type="PROSITE" id="PS51635">
    <property type="entry name" value="PNPLA"/>
    <property type="match status" value="1"/>
</dbReference>
<comment type="caution">
    <text evidence="6">The sequence shown here is derived from an EMBL/GenBank/DDBJ whole genome shotgun (WGS) entry which is preliminary data.</text>
</comment>
<evidence type="ECO:0000256" key="2">
    <source>
        <dbReference type="ARBA" id="ARBA00022963"/>
    </source>
</evidence>
<dbReference type="GO" id="GO:0016042">
    <property type="term" value="P:lipid catabolic process"/>
    <property type="evidence" value="ECO:0007669"/>
    <property type="project" value="UniProtKB-UniRule"/>
</dbReference>
<evidence type="ECO:0000313" key="6">
    <source>
        <dbReference type="EMBL" id="GGA71472.1"/>
    </source>
</evidence>
<feature type="domain" description="PNPLA" evidence="5">
    <location>
        <begin position="9"/>
        <end position="183"/>
    </location>
</feature>
<sequence>MTSGPSVALALGGGGARGLAHIHVIETLDELGVRPTAIAGSSIGAMMGAAMASGMTGRDIRDYARSLLTSKAEVASRVWRAQKASITELFQGGVQLGRLNAERILREFLPERIPASFEELQIPLKVTGTDYYGHKLAVFDSGDLVSAVAASVALPAVFQPVVRDGMMLVDGGMYNPVPYDLLDGTADLVVAVDVVGVPSGAGGKAPSTLEVLFGTSQLMMLSIIETKLQISRPDILLRPPVGHIRVLDFLRMETIMLETVSVKDELKRALDKAISARISGQLADGGAA</sequence>
<proteinExistence type="predicted"/>
<keyword evidence="1 4" id="KW-0378">Hydrolase</keyword>
<dbReference type="InterPro" id="IPR050301">
    <property type="entry name" value="NTE"/>
</dbReference>
<dbReference type="PANTHER" id="PTHR14226:SF29">
    <property type="entry name" value="NEUROPATHY TARGET ESTERASE SWS"/>
    <property type="match status" value="1"/>
</dbReference>
<dbReference type="AlphaFoldDB" id="A0A916RWX0"/>
<evidence type="ECO:0000256" key="3">
    <source>
        <dbReference type="ARBA" id="ARBA00023098"/>
    </source>
</evidence>
<dbReference type="Pfam" id="PF01734">
    <property type="entry name" value="Patatin"/>
    <property type="match status" value="1"/>
</dbReference>
<dbReference type="InterPro" id="IPR016035">
    <property type="entry name" value="Acyl_Trfase/lysoPLipase"/>
</dbReference>
<evidence type="ECO:0000256" key="4">
    <source>
        <dbReference type="PROSITE-ProRule" id="PRU01161"/>
    </source>
</evidence>
<dbReference type="PANTHER" id="PTHR14226">
    <property type="entry name" value="NEUROPATHY TARGET ESTERASE/SWISS CHEESE D.MELANOGASTER"/>
    <property type="match status" value="1"/>
</dbReference>